<dbReference type="RefSeq" id="XP_018075699.1">
    <property type="nucleotide sequence ID" value="XM_018222252.1"/>
</dbReference>
<dbReference type="AlphaFoldDB" id="A0A194XMM5"/>
<evidence type="ECO:0000259" key="2">
    <source>
        <dbReference type="Pfam" id="PF14420"/>
    </source>
</evidence>
<sequence length="558" mass="64031">MSQPVGQEMANDTSQNEAAEFSRTGIQSTKERNDRLWDSHKDAIRRIYVDQGRPLRQTMQEIESRYQFKKSTRNWKMKLREWGFEKNMTRDMKFMLAKAAKRERDKGKATEFIRDGQIVPDDTVLQLKRRRISEVEEIGSPMISTPSNITYATPAAIPDTIMIVSNSQGPSQPAGCSNQDCVDHDSKSLSAGGDQVSLLESYTNLASTTSWPRFPDQPAESLLLEAQIAAKSLQSLLKQSSRREARLSDELFERYMENVSTFVRCPLFNEKEVNGLYQDAIEYHMFETGWMDYSNILEQALDRLIRNPQLYVFAQHHKDICTRLVTSAKFFCSASEIAKSRYIFAKVLRLKDLPSEAIEQYFESFYESLSLWKSKPGSFELTYDVRRIIKNCNECLQRVGLGENWDDSSITPDSLKPKMKEMFRQIRLIHTELNYRYESAEILDSLQPMGEAAGLNPFSKDPKEWPETFATAMLVFEAWSVFMSRRGESTTTEVLDASYAMDFDEWSAFMTTRPSTSKKKNTISSAASKSLKYGMTYTESTVSGLSLDYTGLFPFYAR</sequence>
<dbReference type="GeneID" id="28831978"/>
<accession>A0A194XMM5</accession>
<feature type="compositionally biased region" description="Polar residues" evidence="1">
    <location>
        <begin position="1"/>
        <end position="17"/>
    </location>
</feature>
<protein>
    <recommendedName>
        <fullName evidence="2">Clr5 domain-containing protein</fullName>
    </recommendedName>
</protein>
<evidence type="ECO:0000313" key="4">
    <source>
        <dbReference type="Proteomes" id="UP000070700"/>
    </source>
</evidence>
<evidence type="ECO:0000256" key="1">
    <source>
        <dbReference type="SAM" id="MobiDB-lite"/>
    </source>
</evidence>
<name>A0A194XMM5_MOLSC</name>
<keyword evidence="4" id="KW-1185">Reference proteome</keyword>
<feature type="region of interest" description="Disordered" evidence="1">
    <location>
        <begin position="1"/>
        <end position="34"/>
    </location>
</feature>
<dbReference type="Pfam" id="PF14420">
    <property type="entry name" value="Clr5"/>
    <property type="match status" value="1"/>
</dbReference>
<organism evidence="3 4">
    <name type="scientific">Mollisia scopiformis</name>
    <name type="common">Conifer needle endophyte fungus</name>
    <name type="synonym">Phialocephala scopiformis</name>
    <dbReference type="NCBI Taxonomy" id="149040"/>
    <lineage>
        <taxon>Eukaryota</taxon>
        <taxon>Fungi</taxon>
        <taxon>Dikarya</taxon>
        <taxon>Ascomycota</taxon>
        <taxon>Pezizomycotina</taxon>
        <taxon>Leotiomycetes</taxon>
        <taxon>Helotiales</taxon>
        <taxon>Mollisiaceae</taxon>
        <taxon>Mollisia</taxon>
    </lineage>
</organism>
<dbReference type="InParanoid" id="A0A194XMM5"/>
<dbReference type="KEGG" id="psco:LY89DRAFT_778903"/>
<dbReference type="PANTHER" id="PTHR38788:SF3">
    <property type="entry name" value="CLR5 DOMAIN-CONTAINING PROTEIN"/>
    <property type="match status" value="1"/>
</dbReference>
<feature type="domain" description="Clr5" evidence="2">
    <location>
        <begin position="37"/>
        <end position="86"/>
    </location>
</feature>
<evidence type="ECO:0000313" key="3">
    <source>
        <dbReference type="EMBL" id="KUJ21344.1"/>
    </source>
</evidence>
<dbReference type="EMBL" id="KQ947408">
    <property type="protein sequence ID" value="KUJ21344.1"/>
    <property type="molecule type" value="Genomic_DNA"/>
</dbReference>
<dbReference type="OrthoDB" id="5986190at2759"/>
<gene>
    <name evidence="3" type="ORF">LY89DRAFT_778903</name>
</gene>
<dbReference type="InterPro" id="IPR025676">
    <property type="entry name" value="Clr5_dom"/>
</dbReference>
<reference evidence="3 4" key="1">
    <citation type="submission" date="2015-10" db="EMBL/GenBank/DDBJ databases">
        <title>Full genome of DAOMC 229536 Phialocephala scopiformis, a fungal endophyte of spruce producing the potent anti-insectan compound rugulosin.</title>
        <authorList>
            <consortium name="DOE Joint Genome Institute"/>
            <person name="Walker A.K."/>
            <person name="Frasz S.L."/>
            <person name="Seifert K.A."/>
            <person name="Miller J.D."/>
            <person name="Mondo S.J."/>
            <person name="Labutti K."/>
            <person name="Lipzen A."/>
            <person name="Dockter R."/>
            <person name="Kennedy M."/>
            <person name="Grigoriev I.V."/>
            <person name="Spatafora J.W."/>
        </authorList>
    </citation>
    <scope>NUCLEOTIDE SEQUENCE [LARGE SCALE GENOMIC DNA]</scope>
    <source>
        <strain evidence="3 4">CBS 120377</strain>
    </source>
</reference>
<dbReference type="Proteomes" id="UP000070700">
    <property type="component" value="Unassembled WGS sequence"/>
</dbReference>
<dbReference type="PANTHER" id="PTHR38788">
    <property type="entry name" value="CLR5 DOMAIN-CONTAINING PROTEIN"/>
    <property type="match status" value="1"/>
</dbReference>
<proteinExistence type="predicted"/>